<dbReference type="EMBL" id="CP089983">
    <property type="protein sequence ID" value="WXB06192.1"/>
    <property type="molecule type" value="Genomic_DNA"/>
</dbReference>
<keyword evidence="1" id="KW-0732">Signal</keyword>
<accession>A0ABZ2LBQ9</accession>
<feature type="chain" id="PRO_5046488981" evidence="1">
    <location>
        <begin position="21"/>
        <end position="604"/>
    </location>
</feature>
<dbReference type="RefSeq" id="WP_394835843.1">
    <property type="nucleotide sequence ID" value="NZ_CP089929.1"/>
</dbReference>
<feature type="signal peptide" evidence="1">
    <location>
        <begin position="1"/>
        <end position="20"/>
    </location>
</feature>
<reference evidence="2" key="1">
    <citation type="submission" date="2021-12" db="EMBL/GenBank/DDBJ databases">
        <title>Discovery of the Pendulisporaceae a myxobacterial family with distinct sporulation behavior and unique specialized metabolism.</title>
        <authorList>
            <person name="Garcia R."/>
            <person name="Popoff A."/>
            <person name="Bader C.D."/>
            <person name="Loehr J."/>
            <person name="Walesch S."/>
            <person name="Walt C."/>
            <person name="Boldt J."/>
            <person name="Bunk B."/>
            <person name="Haeckl F.J.F.P.J."/>
            <person name="Gunesch A.P."/>
            <person name="Birkelbach J."/>
            <person name="Nuebel U."/>
            <person name="Pietschmann T."/>
            <person name="Bach T."/>
            <person name="Mueller R."/>
        </authorList>
    </citation>
    <scope>NUCLEOTIDE SEQUENCE</scope>
    <source>
        <strain evidence="2">MSr11367</strain>
    </source>
</reference>
<keyword evidence="3" id="KW-1185">Reference proteome</keyword>
<evidence type="ECO:0000313" key="2">
    <source>
        <dbReference type="EMBL" id="WXB06192.1"/>
    </source>
</evidence>
<name>A0ABZ2LBQ9_9BACT</name>
<proteinExistence type="predicted"/>
<protein>
    <submittedName>
        <fullName evidence="2">Uncharacterized protein</fullName>
    </submittedName>
</protein>
<organism evidence="2 3">
    <name type="scientific">Pendulispora rubella</name>
    <dbReference type="NCBI Taxonomy" id="2741070"/>
    <lineage>
        <taxon>Bacteria</taxon>
        <taxon>Pseudomonadati</taxon>
        <taxon>Myxococcota</taxon>
        <taxon>Myxococcia</taxon>
        <taxon>Myxococcales</taxon>
        <taxon>Sorangiineae</taxon>
        <taxon>Pendulisporaceae</taxon>
        <taxon>Pendulispora</taxon>
    </lineage>
</organism>
<gene>
    <name evidence="2" type="ORF">LVJ94_02895</name>
</gene>
<evidence type="ECO:0000256" key="1">
    <source>
        <dbReference type="SAM" id="SignalP"/>
    </source>
</evidence>
<evidence type="ECO:0000313" key="3">
    <source>
        <dbReference type="Proteomes" id="UP001374803"/>
    </source>
</evidence>
<sequence>MISRFGSGVFILLAITPIVACDSTAAKDASEKLANEPSGLRVGGVKFNDEIEPSMFKSLPGVQRIKTGWKREAVKSIDTSSVETHFLTIHSLDRHGEPVPDNESIVTLVNLETGDVGYGTLHAAANRLELPAGRYAALMTIITGSSWPGESSTLAYEPELILDRDLAIEVDARRGEKLSVSLDEPSAKPMFVTTIATQPTAIGSVWAPVNAGVNLDTNRLYAIPSGASPGFRISVHSMWTRNGQPDSPYVYNLVSTVQDRIPDDLTFSVRQQDLAAVRQSYAAQGLDAVASQATFFVPQPLTGFAFPSTAYLRFPLPATRMEYFSPANLDLWKVFVQHGSEGSEGVEHSTTVLRFPSRGRYQHAWNTMPYGPAFVFDGRLAPYPELARYPERAGDDLKIFIPVHTDSQPGHVGGDEHPYLTGTTTLSRNGQLVAKDDFWGFMATKVPPERADYELSTETKRFAPWSRYAIEQSATWRFSSEHTDHPQALPLMAIRYEPKLDSYGRAPAGRPFIFDMRMERNPGAPSSDIRELTLSVSYDEGITWRPANIVRLRDKWRVVLLHPKDAYFVSLRAKASDRTGNEVEQTMIRSYGLAMDTDAPNSNE</sequence>
<dbReference type="Proteomes" id="UP001374803">
    <property type="component" value="Chromosome"/>
</dbReference>